<keyword evidence="3" id="KW-1185">Reference proteome</keyword>
<accession>A0ABY5DID2</accession>
<feature type="compositionally biased region" description="Polar residues" evidence="1">
    <location>
        <begin position="1"/>
        <end position="13"/>
    </location>
</feature>
<geneLocation type="plasmid" evidence="2 3">
    <name>unnamed1</name>
</geneLocation>
<gene>
    <name evidence="2" type="ORF">NE857_33775</name>
</gene>
<proteinExistence type="predicted"/>
<dbReference type="RefSeq" id="WP_254422255.1">
    <property type="nucleotide sequence ID" value="NZ_BAAAJB010000040.1"/>
</dbReference>
<dbReference type="EMBL" id="CP099838">
    <property type="protein sequence ID" value="USY23601.1"/>
    <property type="molecule type" value="Genomic_DNA"/>
</dbReference>
<evidence type="ECO:0000313" key="2">
    <source>
        <dbReference type="EMBL" id="USY23601.1"/>
    </source>
</evidence>
<keyword evidence="2" id="KW-0614">Plasmid</keyword>
<evidence type="ECO:0000313" key="3">
    <source>
        <dbReference type="Proteomes" id="UP001055940"/>
    </source>
</evidence>
<organism evidence="2 3">
    <name type="scientific">Nocardiopsis exhalans</name>
    <dbReference type="NCBI Taxonomy" id="163604"/>
    <lineage>
        <taxon>Bacteria</taxon>
        <taxon>Bacillati</taxon>
        <taxon>Actinomycetota</taxon>
        <taxon>Actinomycetes</taxon>
        <taxon>Streptosporangiales</taxon>
        <taxon>Nocardiopsidaceae</taxon>
        <taxon>Nocardiopsis</taxon>
    </lineage>
</organism>
<sequence>MTTNQPVTITTTHEGGVTHTAPRPETETHDDTFRRARTLTYSPDVQAVRVERGDQIVKEYGPASINPLEGGIRPTLWHVLNIHTEHIHDAYANEARKAIESGNAAEAHQYMRRMDEAAQRYATYPQASKEAVADMDSVGFGIGAMYSAAFA</sequence>
<reference evidence="2" key="1">
    <citation type="submission" date="2022-06" db="EMBL/GenBank/DDBJ databases">
        <authorList>
            <person name="Ping M."/>
        </authorList>
    </citation>
    <scope>NUCLEOTIDE SEQUENCE</scope>
    <source>
        <strain evidence="2">JCM11759T</strain>
        <plasmid evidence="2">unnamed1</plasmid>
    </source>
</reference>
<protein>
    <submittedName>
        <fullName evidence="2">Uncharacterized protein</fullName>
    </submittedName>
</protein>
<dbReference type="Proteomes" id="UP001055940">
    <property type="component" value="Plasmid unnamed1"/>
</dbReference>
<feature type="region of interest" description="Disordered" evidence="1">
    <location>
        <begin position="1"/>
        <end position="28"/>
    </location>
</feature>
<name>A0ABY5DID2_9ACTN</name>
<evidence type="ECO:0000256" key="1">
    <source>
        <dbReference type="SAM" id="MobiDB-lite"/>
    </source>
</evidence>